<dbReference type="InterPro" id="IPR023635">
    <property type="entry name" value="Peptide_deformylase"/>
</dbReference>
<proteinExistence type="inferred from homology"/>
<dbReference type="PIRSF" id="PIRSF004749">
    <property type="entry name" value="Pep_def"/>
    <property type="match status" value="1"/>
</dbReference>
<comment type="function">
    <text evidence="6">Removes the formyl group from the N-terminal Met of newly synthesized proteins. Requires at least a dipeptide for an efficient rate of reaction. N-terminal L-methionine is a prerequisite for activity but the enzyme has broad specificity at other positions.</text>
</comment>
<accession>A0A1C4X9C2</accession>
<evidence type="ECO:0000256" key="3">
    <source>
        <dbReference type="ARBA" id="ARBA00022801"/>
    </source>
</evidence>
<evidence type="ECO:0000313" key="7">
    <source>
        <dbReference type="EMBL" id="SCF04997.1"/>
    </source>
</evidence>
<dbReference type="NCBIfam" id="TIGR00079">
    <property type="entry name" value="pept_deformyl"/>
    <property type="match status" value="1"/>
</dbReference>
<evidence type="ECO:0000256" key="2">
    <source>
        <dbReference type="ARBA" id="ARBA00022723"/>
    </source>
</evidence>
<dbReference type="EMBL" id="LT607409">
    <property type="protein sequence ID" value="SCF04997.1"/>
    <property type="molecule type" value="Genomic_DNA"/>
</dbReference>
<feature type="binding site" evidence="6">
    <location>
        <position position="142"/>
    </location>
    <ligand>
        <name>Fe cation</name>
        <dbReference type="ChEBI" id="CHEBI:24875"/>
    </ligand>
</feature>
<dbReference type="RefSeq" id="WP_088988707.1">
    <property type="nucleotide sequence ID" value="NZ_LT607409.1"/>
</dbReference>
<dbReference type="GO" id="GO:0046872">
    <property type="term" value="F:metal ion binding"/>
    <property type="evidence" value="ECO:0007669"/>
    <property type="project" value="UniProtKB-KW"/>
</dbReference>
<evidence type="ECO:0000256" key="5">
    <source>
        <dbReference type="ARBA" id="ARBA00023004"/>
    </source>
</evidence>
<gene>
    <name evidence="6" type="primary">def</name>
    <name evidence="7" type="ORF">GA0070612_3320</name>
</gene>
<dbReference type="NCBIfam" id="NF001159">
    <property type="entry name" value="PRK00150.1-3"/>
    <property type="match status" value="1"/>
</dbReference>
<feature type="active site" evidence="6">
    <location>
        <position position="143"/>
    </location>
</feature>
<evidence type="ECO:0000256" key="4">
    <source>
        <dbReference type="ARBA" id="ARBA00022917"/>
    </source>
</evidence>
<dbReference type="PRINTS" id="PR01576">
    <property type="entry name" value="PDEFORMYLASE"/>
</dbReference>
<keyword evidence="2 6" id="KW-0479">Metal-binding</keyword>
<keyword evidence="4 6" id="KW-0648">Protein biosynthesis</keyword>
<feature type="binding site" evidence="6">
    <location>
        <position position="146"/>
    </location>
    <ligand>
        <name>Fe cation</name>
        <dbReference type="ChEBI" id="CHEBI:24875"/>
    </ligand>
</feature>
<comment type="catalytic activity">
    <reaction evidence="6">
        <text>N-terminal N-formyl-L-methionyl-[peptide] + H2O = N-terminal L-methionyl-[peptide] + formate</text>
        <dbReference type="Rhea" id="RHEA:24420"/>
        <dbReference type="Rhea" id="RHEA-COMP:10639"/>
        <dbReference type="Rhea" id="RHEA-COMP:10640"/>
        <dbReference type="ChEBI" id="CHEBI:15377"/>
        <dbReference type="ChEBI" id="CHEBI:15740"/>
        <dbReference type="ChEBI" id="CHEBI:49298"/>
        <dbReference type="ChEBI" id="CHEBI:64731"/>
        <dbReference type="EC" id="3.5.1.88"/>
    </reaction>
</comment>
<dbReference type="GO" id="GO:0006412">
    <property type="term" value="P:translation"/>
    <property type="evidence" value="ECO:0007669"/>
    <property type="project" value="UniProtKB-UniRule"/>
</dbReference>
<dbReference type="AlphaFoldDB" id="A0A1C4X9C2"/>
<dbReference type="Proteomes" id="UP000198224">
    <property type="component" value="Chromosome I"/>
</dbReference>
<evidence type="ECO:0000313" key="8">
    <source>
        <dbReference type="Proteomes" id="UP000198224"/>
    </source>
</evidence>
<dbReference type="GO" id="GO:0042586">
    <property type="term" value="F:peptide deformylase activity"/>
    <property type="evidence" value="ECO:0007669"/>
    <property type="project" value="UniProtKB-UniRule"/>
</dbReference>
<dbReference type="Pfam" id="PF01327">
    <property type="entry name" value="Pep_deformylase"/>
    <property type="match status" value="1"/>
</dbReference>
<comment type="similarity">
    <text evidence="1 6">Belongs to the polypeptide deformylase family.</text>
</comment>
<comment type="cofactor">
    <cofactor evidence="6">
        <name>Fe(2+)</name>
        <dbReference type="ChEBI" id="CHEBI:29033"/>
    </cofactor>
    <text evidence="6">Binds 1 Fe(2+) ion.</text>
</comment>
<dbReference type="PANTHER" id="PTHR10458:SF2">
    <property type="entry name" value="PEPTIDE DEFORMYLASE, MITOCHONDRIAL"/>
    <property type="match status" value="1"/>
</dbReference>
<organism evidence="7 8">
    <name type="scientific">Micromonospora chokoriensis</name>
    <dbReference type="NCBI Taxonomy" id="356851"/>
    <lineage>
        <taxon>Bacteria</taxon>
        <taxon>Bacillati</taxon>
        <taxon>Actinomycetota</taxon>
        <taxon>Actinomycetes</taxon>
        <taxon>Micromonosporales</taxon>
        <taxon>Micromonosporaceae</taxon>
        <taxon>Micromonospora</taxon>
    </lineage>
</organism>
<dbReference type="SUPFAM" id="SSF56420">
    <property type="entry name" value="Peptide deformylase"/>
    <property type="match status" value="1"/>
</dbReference>
<evidence type="ECO:0000256" key="1">
    <source>
        <dbReference type="ARBA" id="ARBA00010759"/>
    </source>
</evidence>
<dbReference type="CDD" id="cd00487">
    <property type="entry name" value="Pep_deformylase"/>
    <property type="match status" value="1"/>
</dbReference>
<dbReference type="EC" id="3.5.1.88" evidence="6"/>
<name>A0A1C4X9C2_9ACTN</name>
<keyword evidence="3 6" id="KW-0378">Hydrolase</keyword>
<sequence length="184" mass="19498">MERHGGTPRPITRYGTPVLHRRCAPVTVFDDALAALIDDMFASMYAAHGVGLAANQIGVDARIFVVDCPDATNTHTVAHVINPVLHLPEQRDLVIDSEGCLSVPGQRADVARSATASVTGVDLRGEPIRLDGTGTLARCFQHEVDHLDGLAYVDRLPVKLRKQLLAASAAHPGVGAGVNQDADA</sequence>
<dbReference type="HAMAP" id="MF_00163">
    <property type="entry name" value="Pep_deformylase"/>
    <property type="match status" value="1"/>
</dbReference>
<protein>
    <recommendedName>
        <fullName evidence="6">Peptide deformylase</fullName>
        <shortName evidence="6">PDF</shortName>
        <ecNumber evidence="6">3.5.1.88</ecNumber>
    </recommendedName>
    <alternativeName>
        <fullName evidence="6">Polypeptide deformylase</fullName>
    </alternativeName>
</protein>
<keyword evidence="8" id="KW-1185">Reference proteome</keyword>
<reference evidence="8" key="1">
    <citation type="submission" date="2016-06" db="EMBL/GenBank/DDBJ databases">
        <authorList>
            <person name="Varghese N."/>
            <person name="Submissions Spin"/>
        </authorList>
    </citation>
    <scope>NUCLEOTIDE SEQUENCE [LARGE SCALE GENOMIC DNA]</scope>
    <source>
        <strain evidence="8">DSM 45160</strain>
    </source>
</reference>
<dbReference type="InterPro" id="IPR036821">
    <property type="entry name" value="Peptide_deformylase_sf"/>
</dbReference>
<dbReference type="PANTHER" id="PTHR10458">
    <property type="entry name" value="PEPTIDE DEFORMYLASE"/>
    <property type="match status" value="1"/>
</dbReference>
<evidence type="ECO:0000256" key="6">
    <source>
        <dbReference type="HAMAP-Rule" id="MF_00163"/>
    </source>
</evidence>
<keyword evidence="5 6" id="KW-0408">Iron</keyword>
<dbReference type="Gene3D" id="3.90.45.10">
    <property type="entry name" value="Peptide deformylase"/>
    <property type="match status" value="1"/>
</dbReference>
<feature type="binding site" evidence="6">
    <location>
        <position position="100"/>
    </location>
    <ligand>
        <name>Fe cation</name>
        <dbReference type="ChEBI" id="CHEBI:24875"/>
    </ligand>
</feature>